<dbReference type="EMBL" id="DS016996">
    <property type="protein sequence ID" value="KMU87036.1"/>
    <property type="molecule type" value="Genomic_DNA"/>
</dbReference>
<dbReference type="AlphaFoldDB" id="A0A0J8RQX3"/>
<accession>A0A0J8RQX3</accession>
<dbReference type="VEuPathDB" id="FungiDB:CIHG_04976"/>
<sequence length="153" mass="17414">MAKILMIGFHKSWHNHSWTSSGQVRERPLQTIVQDGANKQPIPPGPSKKRSHLWQLFVGVNAESADICFRFLKPEQGEKRYHRGCCYGSTSSSKQGQAKSPSHACYVPWPPPHARDTTLARVPKVQAPLRSHRPYYRHPSGSRFFIARLSMHC</sequence>
<dbReference type="Proteomes" id="UP000054563">
    <property type="component" value="Unassembled WGS sequence"/>
</dbReference>
<proteinExistence type="predicted"/>
<reference evidence="2" key="1">
    <citation type="journal article" date="2010" name="Genome Res.">
        <title>Population genomic sequencing of Coccidioides fungi reveals recent hybridization and transposon control.</title>
        <authorList>
            <person name="Neafsey D.E."/>
            <person name="Barker B.M."/>
            <person name="Sharpton T.J."/>
            <person name="Stajich J.E."/>
            <person name="Park D.J."/>
            <person name="Whiston E."/>
            <person name="Hung C.-Y."/>
            <person name="McMahan C."/>
            <person name="White J."/>
            <person name="Sykes S."/>
            <person name="Heiman D."/>
            <person name="Young S."/>
            <person name="Zeng Q."/>
            <person name="Abouelleil A."/>
            <person name="Aftuck L."/>
            <person name="Bessette D."/>
            <person name="Brown A."/>
            <person name="FitzGerald M."/>
            <person name="Lui A."/>
            <person name="Macdonald J.P."/>
            <person name="Priest M."/>
            <person name="Orbach M.J."/>
            <person name="Galgiani J.N."/>
            <person name="Kirkland T.N."/>
            <person name="Cole G.T."/>
            <person name="Birren B.W."/>
            <person name="Henn M.R."/>
            <person name="Taylor J.W."/>
            <person name="Rounsley S.D."/>
        </authorList>
    </citation>
    <scope>NUCLEOTIDE SEQUENCE [LARGE SCALE GENOMIC DNA]</scope>
    <source>
        <strain evidence="2">H538.4</strain>
    </source>
</reference>
<organism evidence="1 2">
    <name type="scientific">Coccidioides immitis H538.4</name>
    <dbReference type="NCBI Taxonomy" id="396776"/>
    <lineage>
        <taxon>Eukaryota</taxon>
        <taxon>Fungi</taxon>
        <taxon>Dikarya</taxon>
        <taxon>Ascomycota</taxon>
        <taxon>Pezizomycotina</taxon>
        <taxon>Eurotiomycetes</taxon>
        <taxon>Eurotiomycetidae</taxon>
        <taxon>Onygenales</taxon>
        <taxon>Onygenaceae</taxon>
        <taxon>Coccidioides</taxon>
    </lineage>
</organism>
<gene>
    <name evidence="1" type="ORF">CIHG_04976</name>
</gene>
<name>A0A0J8RQX3_COCIT</name>
<protein>
    <submittedName>
        <fullName evidence="1">Uncharacterized protein</fullName>
    </submittedName>
</protein>
<evidence type="ECO:0000313" key="1">
    <source>
        <dbReference type="EMBL" id="KMU87036.1"/>
    </source>
</evidence>
<evidence type="ECO:0000313" key="2">
    <source>
        <dbReference type="Proteomes" id="UP000054563"/>
    </source>
</evidence>